<dbReference type="GO" id="GO:0030490">
    <property type="term" value="P:maturation of SSU-rRNA"/>
    <property type="evidence" value="ECO:0007669"/>
    <property type="project" value="InterPro"/>
</dbReference>
<evidence type="ECO:0000256" key="4">
    <source>
        <dbReference type="ARBA" id="ARBA00022806"/>
    </source>
</evidence>
<dbReference type="EMBL" id="CAJFCJ010000031">
    <property type="protein sequence ID" value="CAD5126023.1"/>
    <property type="molecule type" value="Genomic_DNA"/>
</dbReference>
<dbReference type="GO" id="GO:0003724">
    <property type="term" value="F:RNA helicase activity"/>
    <property type="evidence" value="ECO:0007669"/>
    <property type="project" value="UniProtKB-EC"/>
</dbReference>
<dbReference type="PANTHER" id="PTHR47959:SF15">
    <property type="entry name" value="RNA HELICASE"/>
    <property type="match status" value="1"/>
</dbReference>
<dbReference type="GO" id="GO:0005524">
    <property type="term" value="F:ATP binding"/>
    <property type="evidence" value="ECO:0007669"/>
    <property type="project" value="UniProtKB-KW"/>
</dbReference>
<dbReference type="PANTHER" id="PTHR47959">
    <property type="entry name" value="ATP-DEPENDENT RNA HELICASE RHLE-RELATED"/>
    <property type="match status" value="1"/>
</dbReference>
<dbReference type="Pfam" id="PF00270">
    <property type="entry name" value="DEAD"/>
    <property type="match status" value="1"/>
</dbReference>
<evidence type="ECO:0000313" key="13">
    <source>
        <dbReference type="EMBL" id="CAD5126023.1"/>
    </source>
</evidence>
<dbReference type="InterPro" id="IPR027417">
    <property type="entry name" value="P-loop_NTPase"/>
</dbReference>
<dbReference type="InterPro" id="IPR050079">
    <property type="entry name" value="DEAD_box_RNA_helicase"/>
</dbReference>
<dbReference type="GO" id="GO:0003723">
    <property type="term" value="F:RNA binding"/>
    <property type="evidence" value="ECO:0007669"/>
    <property type="project" value="UniProtKB-KW"/>
</dbReference>
<gene>
    <name evidence="13" type="ORF">DGYR_LOCUS13311</name>
</gene>
<keyword evidence="4" id="KW-0347">Helicase</keyword>
<dbReference type="InterPro" id="IPR001650">
    <property type="entry name" value="Helicase_C-like"/>
</dbReference>
<keyword evidence="3" id="KW-0378">Hydrolase</keyword>
<dbReference type="Gene3D" id="3.40.50.300">
    <property type="entry name" value="P-loop containing nucleotide triphosphate hydrolases"/>
    <property type="match status" value="2"/>
</dbReference>
<dbReference type="GO" id="GO:0005829">
    <property type="term" value="C:cytosol"/>
    <property type="evidence" value="ECO:0007669"/>
    <property type="project" value="TreeGrafter"/>
</dbReference>
<evidence type="ECO:0000259" key="11">
    <source>
        <dbReference type="PROSITE" id="PS51192"/>
    </source>
</evidence>
<dbReference type="InterPro" id="IPR044764">
    <property type="entry name" value="DDX52/Rok1_DEADc"/>
</dbReference>
<keyword evidence="6" id="KW-0694">RNA-binding</keyword>
<keyword evidence="2" id="KW-0547">Nucleotide-binding</keyword>
<dbReference type="AlphaFoldDB" id="A0A7I8WD95"/>
<dbReference type="EC" id="3.6.4.13" evidence="1"/>
<evidence type="ECO:0000256" key="5">
    <source>
        <dbReference type="ARBA" id="ARBA00022840"/>
    </source>
</evidence>
<dbReference type="SMART" id="SM00487">
    <property type="entry name" value="DEXDc"/>
    <property type="match status" value="1"/>
</dbReference>
<keyword evidence="5" id="KW-0067">ATP-binding</keyword>
<evidence type="ECO:0000313" key="14">
    <source>
        <dbReference type="Proteomes" id="UP000549394"/>
    </source>
</evidence>
<dbReference type="PROSITE" id="PS51194">
    <property type="entry name" value="HELICASE_CTER"/>
    <property type="match status" value="1"/>
</dbReference>
<accession>A0A7I8WD95</accession>
<dbReference type="Proteomes" id="UP000549394">
    <property type="component" value="Unassembled WGS sequence"/>
</dbReference>
<comment type="caution">
    <text evidence="13">The sequence shown here is derived from an EMBL/GenBank/DDBJ whole genome shotgun (WGS) entry which is preliminary data.</text>
</comment>
<evidence type="ECO:0000256" key="9">
    <source>
        <dbReference type="ARBA" id="ARBA00047984"/>
    </source>
</evidence>
<keyword evidence="14" id="KW-1185">Reference proteome</keyword>
<dbReference type="SUPFAM" id="SSF52540">
    <property type="entry name" value="P-loop containing nucleoside triphosphate hydrolases"/>
    <property type="match status" value="1"/>
</dbReference>
<dbReference type="InterPro" id="IPR011545">
    <property type="entry name" value="DEAD/DEAH_box_helicase_dom"/>
</dbReference>
<feature type="domain" description="Helicase C-terminal" evidence="12">
    <location>
        <begin position="414"/>
        <end position="559"/>
    </location>
</feature>
<reference evidence="13 14" key="1">
    <citation type="submission" date="2020-08" db="EMBL/GenBank/DDBJ databases">
        <authorList>
            <person name="Hejnol A."/>
        </authorList>
    </citation>
    <scope>NUCLEOTIDE SEQUENCE [LARGE SCALE GENOMIC DNA]</scope>
</reference>
<dbReference type="SMART" id="SM00490">
    <property type="entry name" value="HELICc"/>
    <property type="match status" value="1"/>
</dbReference>
<dbReference type="CDD" id="cd17957">
    <property type="entry name" value="DEADc_DDX52"/>
    <property type="match status" value="1"/>
</dbReference>
<dbReference type="Pfam" id="PF00271">
    <property type="entry name" value="Helicase_C"/>
    <property type="match status" value="1"/>
</dbReference>
<dbReference type="InterPro" id="IPR014001">
    <property type="entry name" value="Helicase_ATP-bd"/>
</dbReference>
<evidence type="ECO:0000256" key="8">
    <source>
        <dbReference type="ARBA" id="ARBA00044533"/>
    </source>
</evidence>
<evidence type="ECO:0000256" key="3">
    <source>
        <dbReference type="ARBA" id="ARBA00022801"/>
    </source>
</evidence>
<feature type="region of interest" description="Disordered" evidence="10">
    <location>
        <begin position="564"/>
        <end position="617"/>
    </location>
</feature>
<evidence type="ECO:0000256" key="2">
    <source>
        <dbReference type="ARBA" id="ARBA00022741"/>
    </source>
</evidence>
<name>A0A7I8WD95_9ANNE</name>
<evidence type="ECO:0000256" key="6">
    <source>
        <dbReference type="ARBA" id="ARBA00022884"/>
    </source>
</evidence>
<feature type="domain" description="Helicase ATP-binding" evidence="11">
    <location>
        <begin position="191"/>
        <end position="386"/>
    </location>
</feature>
<proteinExistence type="inferred from homology"/>
<dbReference type="CDD" id="cd18787">
    <property type="entry name" value="SF2_C_DEAD"/>
    <property type="match status" value="1"/>
</dbReference>
<sequence>MLSAELKKEKAINPLDKLTIGLNISPIDINQPEEVEIQFQSNQANTITKKEKTYGKLLAKQRKRWTAFDEDLPYELLKNDGSESTSESEDEEDSITILKNMKSAIQNGNKEKKKTNSSKTKMSFSKLLAQRQDNINLFRKNHGITIGGEVVPEPIQNWNDLQKQYKINYNLLENILKSGYELPTPVQMQAIPAMIERHEVLACAPTGSGKTMAFIIPLIHYILTTSPKWKNKQSSKTEKIKGCLVRCLVLAPTKELAQQTYKEALKLTVNLEIECTSLDDYGESSKTRADLLVATPNKLLELLKSSKHKINLSHVEWIILDESDRLMEEGINAERVGFRQQIKSVLDYCGQADNKNSHLRRAMFSATLTELVYQWAMQEFKDVVNVRVGAKNTAVTSVKQTLKYCGNEDGKVLAIRDLLSNIVDKPTLIFVQSQKRSKELWQRLMIHKGVPVGVMHGGMTQKSRALALDLLKERKLAALICTDLMARGIDVDCIKLIINYDFPQSALSYIHRIGRTGRAGRTGEAITFFTDSDRTLLRTIATVMKESGCEVSQYLLELKKASRQDKRKISKSAPRREKIQEPQASIQVQQKKKIKPKKRKATETEKQKGKTKKQRKR</sequence>
<comment type="similarity">
    <text evidence="7">Belongs to the DEAD box helicase family. DDX52/ROK1 subfamily.</text>
</comment>
<dbReference type="GO" id="GO:0016787">
    <property type="term" value="F:hydrolase activity"/>
    <property type="evidence" value="ECO:0007669"/>
    <property type="project" value="UniProtKB-KW"/>
</dbReference>
<protein>
    <recommendedName>
        <fullName evidence="8">Probable ATP-dependent RNA helicase DDX52</fullName>
        <ecNumber evidence="1">3.6.4.13</ecNumber>
    </recommendedName>
</protein>
<organism evidence="13 14">
    <name type="scientific">Dimorphilus gyrociliatus</name>
    <dbReference type="NCBI Taxonomy" id="2664684"/>
    <lineage>
        <taxon>Eukaryota</taxon>
        <taxon>Metazoa</taxon>
        <taxon>Spiralia</taxon>
        <taxon>Lophotrochozoa</taxon>
        <taxon>Annelida</taxon>
        <taxon>Polychaeta</taxon>
        <taxon>Polychaeta incertae sedis</taxon>
        <taxon>Dinophilidae</taxon>
        <taxon>Dimorphilus</taxon>
    </lineage>
</organism>
<evidence type="ECO:0000256" key="1">
    <source>
        <dbReference type="ARBA" id="ARBA00012552"/>
    </source>
</evidence>
<evidence type="ECO:0000259" key="12">
    <source>
        <dbReference type="PROSITE" id="PS51194"/>
    </source>
</evidence>
<feature type="compositionally biased region" description="Basic residues" evidence="10">
    <location>
        <begin position="590"/>
        <end position="600"/>
    </location>
</feature>
<dbReference type="PROSITE" id="PS51192">
    <property type="entry name" value="HELICASE_ATP_BIND_1"/>
    <property type="match status" value="1"/>
</dbReference>
<comment type="catalytic activity">
    <reaction evidence="9">
        <text>ATP + H2O = ADP + phosphate + H(+)</text>
        <dbReference type="Rhea" id="RHEA:13065"/>
        <dbReference type="ChEBI" id="CHEBI:15377"/>
        <dbReference type="ChEBI" id="CHEBI:15378"/>
        <dbReference type="ChEBI" id="CHEBI:30616"/>
        <dbReference type="ChEBI" id="CHEBI:43474"/>
        <dbReference type="ChEBI" id="CHEBI:456216"/>
        <dbReference type="EC" id="3.6.4.13"/>
    </reaction>
</comment>
<dbReference type="OrthoDB" id="360161at2759"/>
<evidence type="ECO:0000256" key="10">
    <source>
        <dbReference type="SAM" id="MobiDB-lite"/>
    </source>
</evidence>
<evidence type="ECO:0000256" key="7">
    <source>
        <dbReference type="ARBA" id="ARBA00024355"/>
    </source>
</evidence>